<dbReference type="Proteomes" id="UP000265725">
    <property type="component" value="Chromosome"/>
</dbReference>
<protein>
    <submittedName>
        <fullName evidence="4">DnaD domain protein</fullName>
    </submittedName>
</protein>
<dbReference type="InterPro" id="IPR036388">
    <property type="entry name" value="WH-like_DNA-bd_sf"/>
</dbReference>
<dbReference type="InterPro" id="IPR053843">
    <property type="entry name" value="DnaD_N"/>
</dbReference>
<dbReference type="Gene3D" id="1.10.10.630">
    <property type="entry name" value="DnaD domain-like"/>
    <property type="match status" value="1"/>
</dbReference>
<dbReference type="OrthoDB" id="9770238at2"/>
<evidence type="ECO:0000259" key="3">
    <source>
        <dbReference type="Pfam" id="PF21984"/>
    </source>
</evidence>
<accession>A0A385YU09</accession>
<dbReference type="InterPro" id="IPR006343">
    <property type="entry name" value="DnaB/C_C"/>
</dbReference>
<evidence type="ECO:0000259" key="2">
    <source>
        <dbReference type="Pfam" id="PF07261"/>
    </source>
</evidence>
<feature type="domain" description="DnaD N-terminal" evidence="3">
    <location>
        <begin position="20"/>
        <end position="117"/>
    </location>
</feature>
<dbReference type="Gene3D" id="1.10.10.10">
    <property type="entry name" value="Winged helix-like DNA-binding domain superfamily/Winged helix DNA-binding domain"/>
    <property type="match status" value="1"/>
</dbReference>
<dbReference type="SUPFAM" id="SSF158499">
    <property type="entry name" value="DnaD domain-like"/>
    <property type="match status" value="1"/>
</dbReference>
<dbReference type="Pfam" id="PF07261">
    <property type="entry name" value="DnaB_2"/>
    <property type="match status" value="1"/>
</dbReference>
<reference evidence="5" key="1">
    <citation type="submission" date="2018-09" db="EMBL/GenBank/DDBJ databases">
        <authorList>
            <person name="Zhu H."/>
        </authorList>
    </citation>
    <scope>NUCLEOTIDE SEQUENCE [LARGE SCALE GENOMIC DNA]</scope>
    <source>
        <strain evidence="5">K2R23-3</strain>
    </source>
</reference>
<dbReference type="PANTHER" id="PTHR37293:SF6">
    <property type="entry name" value="DNA REPLICATION PROTEIN DNAD"/>
    <property type="match status" value="1"/>
</dbReference>
<evidence type="ECO:0000313" key="5">
    <source>
        <dbReference type="Proteomes" id="UP000265725"/>
    </source>
</evidence>
<evidence type="ECO:0000313" key="4">
    <source>
        <dbReference type="EMBL" id="AYC29417.1"/>
    </source>
</evidence>
<dbReference type="InterPro" id="IPR034829">
    <property type="entry name" value="DnaD-like_sf"/>
</dbReference>
<dbReference type="EMBL" id="CP032418">
    <property type="protein sequence ID" value="AYC29417.1"/>
    <property type="molecule type" value="Genomic_DNA"/>
</dbReference>
<dbReference type="AlphaFoldDB" id="A0A385YU09"/>
<dbReference type="RefSeq" id="WP_119883157.1">
    <property type="nucleotide sequence ID" value="NZ_CP032418.1"/>
</dbReference>
<organism evidence="4 5">
    <name type="scientific">Paenisporosarcina cavernae</name>
    <dbReference type="NCBI Taxonomy" id="2320858"/>
    <lineage>
        <taxon>Bacteria</taxon>
        <taxon>Bacillati</taxon>
        <taxon>Bacillota</taxon>
        <taxon>Bacilli</taxon>
        <taxon>Bacillales</taxon>
        <taxon>Caryophanaceae</taxon>
        <taxon>Paenisporosarcina</taxon>
    </lineage>
</organism>
<dbReference type="PANTHER" id="PTHR37293">
    <property type="entry name" value="PHAGE REPLICATION PROTEIN-RELATED"/>
    <property type="match status" value="1"/>
</dbReference>
<feature type="domain" description="DnaB/C C-terminal" evidence="2">
    <location>
        <begin position="133"/>
        <end position="205"/>
    </location>
</feature>
<sequence length="239" mass="28152">MENQLPDRLQAWLEQGNVTISQLFFKHYKTCGIQDHEALLLLHLIAFKEQGVAFPTPKNLAEVTHFTEQQISQYTQRLFQKGFLSIENRYDANGVYEEMYSFHALWAKLLESLEQAKTMSAQSETTMQEGELYKIFEQEFGRLLSPMEMESIGMWLDHDKMSPELIKAALKEAVIAQKVSLRYIDRILFEWKKKNIQTPKQVEKHASEYRAKTIQPTSNLQQPTTRRKVPFYNWLEERD</sequence>
<comment type="similarity">
    <text evidence="1">Belongs to the DnaB/DnaD family.</text>
</comment>
<evidence type="ECO:0000256" key="1">
    <source>
        <dbReference type="ARBA" id="ARBA00093462"/>
    </source>
</evidence>
<dbReference type="Pfam" id="PF21984">
    <property type="entry name" value="DnaD_N"/>
    <property type="match status" value="1"/>
</dbReference>
<name>A0A385YU09_9BACL</name>
<proteinExistence type="inferred from homology"/>
<dbReference type="InterPro" id="IPR053162">
    <property type="entry name" value="DnaD"/>
</dbReference>
<keyword evidence="5" id="KW-1185">Reference proteome</keyword>
<dbReference type="KEGG" id="paek:D3873_05785"/>
<gene>
    <name evidence="4" type="ORF">D3873_05785</name>
</gene>
<dbReference type="NCBIfam" id="TIGR01446">
    <property type="entry name" value="DnaD_dom"/>
    <property type="match status" value="1"/>
</dbReference>